<dbReference type="AlphaFoldDB" id="A0AAV2RI24"/>
<accession>A0AAV2RI24</accession>
<keyword evidence="3" id="KW-1185">Reference proteome</keyword>
<feature type="chain" id="PRO_5043752255" evidence="1">
    <location>
        <begin position="27"/>
        <end position="104"/>
    </location>
</feature>
<dbReference type="EMBL" id="CAXKWB010023313">
    <property type="protein sequence ID" value="CAL4125011.1"/>
    <property type="molecule type" value="Genomic_DNA"/>
</dbReference>
<comment type="caution">
    <text evidence="2">The sequence shown here is derived from an EMBL/GenBank/DDBJ whole genome shotgun (WGS) entry which is preliminary data.</text>
</comment>
<protein>
    <submittedName>
        <fullName evidence="2">Uncharacterized protein</fullName>
    </submittedName>
</protein>
<evidence type="ECO:0000313" key="2">
    <source>
        <dbReference type="EMBL" id="CAL4125011.1"/>
    </source>
</evidence>
<keyword evidence="1" id="KW-0732">Signal</keyword>
<dbReference type="Proteomes" id="UP001497623">
    <property type="component" value="Unassembled WGS sequence"/>
</dbReference>
<feature type="non-terminal residue" evidence="2">
    <location>
        <position position="104"/>
    </location>
</feature>
<gene>
    <name evidence="2" type="ORF">MNOR_LOCUS24942</name>
</gene>
<reference evidence="2 3" key="1">
    <citation type="submission" date="2024-05" db="EMBL/GenBank/DDBJ databases">
        <authorList>
            <person name="Wallberg A."/>
        </authorList>
    </citation>
    <scope>NUCLEOTIDE SEQUENCE [LARGE SCALE GENOMIC DNA]</scope>
</reference>
<evidence type="ECO:0000256" key="1">
    <source>
        <dbReference type="SAM" id="SignalP"/>
    </source>
</evidence>
<name>A0AAV2RI24_MEGNR</name>
<evidence type="ECO:0000313" key="3">
    <source>
        <dbReference type="Proteomes" id="UP001497623"/>
    </source>
</evidence>
<organism evidence="2 3">
    <name type="scientific">Meganyctiphanes norvegica</name>
    <name type="common">Northern krill</name>
    <name type="synonym">Thysanopoda norvegica</name>
    <dbReference type="NCBI Taxonomy" id="48144"/>
    <lineage>
        <taxon>Eukaryota</taxon>
        <taxon>Metazoa</taxon>
        <taxon>Ecdysozoa</taxon>
        <taxon>Arthropoda</taxon>
        <taxon>Crustacea</taxon>
        <taxon>Multicrustacea</taxon>
        <taxon>Malacostraca</taxon>
        <taxon>Eumalacostraca</taxon>
        <taxon>Eucarida</taxon>
        <taxon>Euphausiacea</taxon>
        <taxon>Euphausiidae</taxon>
        <taxon>Meganyctiphanes</taxon>
    </lineage>
</organism>
<sequence length="104" mass="10814">MLPLSLRMDLAAATGLILCLLGFASGLTSTSSRGVNGPPKDIQGVLGKQRERLSASVPVGLEDSPLSHTYAVEDDRAFLACDVTTPAPGDQPILVLFYSGARGT</sequence>
<proteinExistence type="predicted"/>
<feature type="signal peptide" evidence="1">
    <location>
        <begin position="1"/>
        <end position="26"/>
    </location>
</feature>